<organism evidence="2 3">
    <name type="scientific">Nyssa sinensis</name>
    <dbReference type="NCBI Taxonomy" id="561372"/>
    <lineage>
        <taxon>Eukaryota</taxon>
        <taxon>Viridiplantae</taxon>
        <taxon>Streptophyta</taxon>
        <taxon>Embryophyta</taxon>
        <taxon>Tracheophyta</taxon>
        <taxon>Spermatophyta</taxon>
        <taxon>Magnoliopsida</taxon>
        <taxon>eudicotyledons</taxon>
        <taxon>Gunneridae</taxon>
        <taxon>Pentapetalae</taxon>
        <taxon>asterids</taxon>
        <taxon>Cornales</taxon>
        <taxon>Nyssaceae</taxon>
        <taxon>Nyssa</taxon>
    </lineage>
</organism>
<evidence type="ECO:0000256" key="1">
    <source>
        <dbReference type="SAM" id="MobiDB-lite"/>
    </source>
</evidence>
<dbReference type="EMBL" id="CM018046">
    <property type="protein sequence ID" value="KAA8525417.1"/>
    <property type="molecule type" value="Genomic_DNA"/>
</dbReference>
<gene>
    <name evidence="2" type="ORF">F0562_007265</name>
</gene>
<accession>A0A5J5A7S7</accession>
<keyword evidence="3" id="KW-1185">Reference proteome</keyword>
<dbReference type="Proteomes" id="UP000325577">
    <property type="component" value="Linkage Group LG3"/>
</dbReference>
<proteinExistence type="predicted"/>
<reference evidence="2 3" key="1">
    <citation type="submission" date="2019-09" db="EMBL/GenBank/DDBJ databases">
        <title>A chromosome-level genome assembly of the Chinese tupelo Nyssa sinensis.</title>
        <authorList>
            <person name="Yang X."/>
            <person name="Kang M."/>
            <person name="Yang Y."/>
            <person name="Xiong H."/>
            <person name="Wang M."/>
            <person name="Zhang Z."/>
            <person name="Wang Z."/>
            <person name="Wu H."/>
            <person name="Ma T."/>
            <person name="Liu J."/>
            <person name="Xi Z."/>
        </authorList>
    </citation>
    <scope>NUCLEOTIDE SEQUENCE [LARGE SCALE GENOMIC DNA]</scope>
    <source>
        <strain evidence="2">J267</strain>
        <tissue evidence="2">Leaf</tissue>
    </source>
</reference>
<protein>
    <recommendedName>
        <fullName evidence="4">CCHC-type domain-containing protein</fullName>
    </recommendedName>
</protein>
<feature type="compositionally biased region" description="Polar residues" evidence="1">
    <location>
        <begin position="8"/>
        <end position="20"/>
    </location>
</feature>
<feature type="region of interest" description="Disordered" evidence="1">
    <location>
        <begin position="1"/>
        <end position="21"/>
    </location>
</feature>
<evidence type="ECO:0000313" key="3">
    <source>
        <dbReference type="Proteomes" id="UP000325577"/>
    </source>
</evidence>
<evidence type="ECO:0008006" key="4">
    <source>
        <dbReference type="Google" id="ProtNLM"/>
    </source>
</evidence>
<name>A0A5J5A7S7_9ASTE</name>
<evidence type="ECO:0000313" key="2">
    <source>
        <dbReference type="EMBL" id="KAA8525417.1"/>
    </source>
</evidence>
<dbReference type="AlphaFoldDB" id="A0A5J5A7S7"/>
<sequence>MALVGAYTPNQSRQGNSQQDRPICQICGKTGHVTLDWYHRMNYSYQGKTPPAHLTAMATSYEHHLPINNLWLTDSGASNHIISDMSNLNITKDYNGDELVSIGSCNRANPT</sequence>
<dbReference type="OrthoDB" id="1845088at2759"/>